<dbReference type="SUPFAM" id="SSF57701">
    <property type="entry name" value="Zn2/Cys6 DNA-binding domain"/>
    <property type="match status" value="1"/>
</dbReference>
<dbReference type="PANTHER" id="PTHR46910:SF25">
    <property type="entry name" value="ABC-TRANSPORTER-REGULATING TRANSCRIPTION FACTOR"/>
    <property type="match status" value="1"/>
</dbReference>
<dbReference type="PANTHER" id="PTHR46910">
    <property type="entry name" value="TRANSCRIPTION FACTOR PDR1"/>
    <property type="match status" value="1"/>
</dbReference>
<evidence type="ECO:0000256" key="2">
    <source>
        <dbReference type="ARBA" id="ARBA00023242"/>
    </source>
</evidence>
<evidence type="ECO:0000256" key="3">
    <source>
        <dbReference type="SAM" id="MobiDB-lite"/>
    </source>
</evidence>
<dbReference type="PROSITE" id="PS00463">
    <property type="entry name" value="ZN2_CY6_FUNGAL_1"/>
    <property type="match status" value="1"/>
</dbReference>
<dbReference type="CDD" id="cd00067">
    <property type="entry name" value="GAL4"/>
    <property type="match status" value="1"/>
</dbReference>
<dbReference type="Gene3D" id="4.10.240.10">
    <property type="entry name" value="Zn(2)-C6 fungal-type DNA-binding domain"/>
    <property type="match status" value="1"/>
</dbReference>
<dbReference type="Pfam" id="PF04082">
    <property type="entry name" value="Fungal_trans"/>
    <property type="match status" value="1"/>
</dbReference>
<sequence length="615" mass="67502">MAAQVPVAQTPAANTEQDQITHFTACDACRKRKKKCDGRIAGCQHCATKGLTCIYTAKRSKPSNTSHAKTHRTEGLEDLDERLRRIEAAVHRNLQLGGQAQETLIRHRRETSSSTSDDSDGELWEPRVSFLDTSTTSTPRPEADSPADQRQSPRFEGATGLCKRSASAESAIFVGASSPFSFVSRTGIKWVDAKLGDSSFSALLKRAEDAYDSVGVEDKPKHGLGGLATLGDAAAGYVETCEFRELYTNEYFRHINPLTPLFSPHFFHSPTPLHLRSPSIWAASTSIALALGAQHLSRLSPPNSPHHAAAQHYFAITARSLPNLLFANPVCIPAVQALVGMAFFYQESDDSQPSFPLLGLAAGVALQAGLHRDPQKLRVSCEEGKKERVNVWWVLFCLDREQALRTGRMSSISDRDVDVPPPPSSTPFGRRVQLAWTMARVARLLYSATPAPQPVVSALHAELDAWRRAAPEVHLPLPLALRSATTWEDHADLMRMRWNYFCTLTSIEQLGSGAGGLEAWALAEAKAATQELLRKRVMMCNRGTLCILAAAAWALFSVWVCGEGREDRQLARVLTAFADALEEGVWRPGEGMRVKALFLELVRGMAELVGREACR</sequence>
<dbReference type="InterPro" id="IPR050987">
    <property type="entry name" value="AtrR-like"/>
</dbReference>
<comment type="caution">
    <text evidence="5">The sequence shown here is derived from an EMBL/GenBank/DDBJ whole genome shotgun (WGS) entry which is preliminary data.</text>
</comment>
<dbReference type="InterPro" id="IPR001138">
    <property type="entry name" value="Zn2Cys6_DnaBD"/>
</dbReference>
<keyword evidence="2" id="KW-0539">Nucleus</keyword>
<dbReference type="CDD" id="cd12148">
    <property type="entry name" value="fungal_TF_MHR"/>
    <property type="match status" value="1"/>
</dbReference>
<gene>
    <name evidence="5" type="ORF">FN846DRAFT_622258</name>
</gene>
<dbReference type="InParanoid" id="A0A5J5F0R1"/>
<dbReference type="SMART" id="SM00066">
    <property type="entry name" value="GAL4"/>
    <property type="match status" value="1"/>
</dbReference>
<dbReference type="GO" id="GO:0008270">
    <property type="term" value="F:zinc ion binding"/>
    <property type="evidence" value="ECO:0007669"/>
    <property type="project" value="InterPro"/>
</dbReference>
<dbReference type="GO" id="GO:0003677">
    <property type="term" value="F:DNA binding"/>
    <property type="evidence" value="ECO:0007669"/>
    <property type="project" value="InterPro"/>
</dbReference>
<dbReference type="SMART" id="SM00906">
    <property type="entry name" value="Fungal_trans"/>
    <property type="match status" value="1"/>
</dbReference>
<dbReference type="Pfam" id="PF00172">
    <property type="entry name" value="Zn_clus"/>
    <property type="match status" value="1"/>
</dbReference>
<dbReference type="AlphaFoldDB" id="A0A5J5F0R1"/>
<dbReference type="InterPro" id="IPR036864">
    <property type="entry name" value="Zn2-C6_fun-type_DNA-bd_sf"/>
</dbReference>
<dbReference type="GO" id="GO:0000981">
    <property type="term" value="F:DNA-binding transcription factor activity, RNA polymerase II-specific"/>
    <property type="evidence" value="ECO:0007669"/>
    <property type="project" value="InterPro"/>
</dbReference>
<dbReference type="InterPro" id="IPR007219">
    <property type="entry name" value="XnlR_reg_dom"/>
</dbReference>
<accession>A0A5J5F0R1</accession>
<dbReference type="Proteomes" id="UP000326924">
    <property type="component" value="Unassembled WGS sequence"/>
</dbReference>
<name>A0A5J5F0R1_9PEZI</name>
<evidence type="ECO:0000256" key="1">
    <source>
        <dbReference type="ARBA" id="ARBA00022723"/>
    </source>
</evidence>
<keyword evidence="1" id="KW-0479">Metal-binding</keyword>
<dbReference type="EMBL" id="VXIS01000059">
    <property type="protein sequence ID" value="KAA8909289.1"/>
    <property type="molecule type" value="Genomic_DNA"/>
</dbReference>
<reference evidence="5 6" key="1">
    <citation type="submission" date="2019-09" db="EMBL/GenBank/DDBJ databases">
        <title>Draft genome of the ectomycorrhizal ascomycete Sphaerosporella brunnea.</title>
        <authorList>
            <consortium name="DOE Joint Genome Institute"/>
            <person name="Benucci G.M."/>
            <person name="Marozzi G."/>
            <person name="Antonielli L."/>
            <person name="Sanchez S."/>
            <person name="Marco P."/>
            <person name="Wang X."/>
            <person name="Falini L.B."/>
            <person name="Barry K."/>
            <person name="Haridas S."/>
            <person name="Lipzen A."/>
            <person name="Labutti K."/>
            <person name="Grigoriev I.V."/>
            <person name="Murat C."/>
            <person name="Martin F."/>
            <person name="Albertini E."/>
            <person name="Donnini D."/>
            <person name="Bonito G."/>
        </authorList>
    </citation>
    <scope>NUCLEOTIDE SEQUENCE [LARGE SCALE GENOMIC DNA]</scope>
    <source>
        <strain evidence="5 6">Sb_GMNB300</strain>
    </source>
</reference>
<proteinExistence type="predicted"/>
<dbReference type="OrthoDB" id="2123952at2759"/>
<feature type="domain" description="Zn(2)-C6 fungal-type" evidence="4">
    <location>
        <begin position="25"/>
        <end position="55"/>
    </location>
</feature>
<keyword evidence="6" id="KW-1185">Reference proteome</keyword>
<feature type="region of interest" description="Disordered" evidence="3">
    <location>
        <begin position="94"/>
        <end position="160"/>
    </location>
</feature>
<evidence type="ECO:0000313" key="5">
    <source>
        <dbReference type="EMBL" id="KAA8909289.1"/>
    </source>
</evidence>
<evidence type="ECO:0000259" key="4">
    <source>
        <dbReference type="PROSITE" id="PS50048"/>
    </source>
</evidence>
<dbReference type="PROSITE" id="PS50048">
    <property type="entry name" value="ZN2_CY6_FUNGAL_2"/>
    <property type="match status" value="1"/>
</dbReference>
<evidence type="ECO:0000313" key="6">
    <source>
        <dbReference type="Proteomes" id="UP000326924"/>
    </source>
</evidence>
<dbReference type="GO" id="GO:0006351">
    <property type="term" value="P:DNA-templated transcription"/>
    <property type="evidence" value="ECO:0007669"/>
    <property type="project" value="InterPro"/>
</dbReference>
<organism evidence="5 6">
    <name type="scientific">Sphaerosporella brunnea</name>
    <dbReference type="NCBI Taxonomy" id="1250544"/>
    <lineage>
        <taxon>Eukaryota</taxon>
        <taxon>Fungi</taxon>
        <taxon>Dikarya</taxon>
        <taxon>Ascomycota</taxon>
        <taxon>Pezizomycotina</taxon>
        <taxon>Pezizomycetes</taxon>
        <taxon>Pezizales</taxon>
        <taxon>Pyronemataceae</taxon>
        <taxon>Sphaerosporella</taxon>
    </lineage>
</organism>
<protein>
    <recommendedName>
        <fullName evidence="4">Zn(2)-C6 fungal-type domain-containing protein</fullName>
    </recommendedName>
</protein>